<dbReference type="InterPro" id="IPR051327">
    <property type="entry name" value="MATE_MepA_subfamily"/>
</dbReference>
<gene>
    <name evidence="11" type="ORF">H9868_01190</name>
</gene>
<keyword evidence="4" id="KW-0813">Transport</keyword>
<name>A0A9D1UMT6_9FIRM</name>
<comment type="subcellular location">
    <subcellularLocation>
        <location evidence="1">Cell membrane</location>
        <topology evidence="1">Multi-pass membrane protein</topology>
    </subcellularLocation>
</comment>
<dbReference type="PIRSF" id="PIRSF006603">
    <property type="entry name" value="DinF"/>
    <property type="match status" value="1"/>
</dbReference>
<dbReference type="Proteomes" id="UP000824192">
    <property type="component" value="Unassembled WGS sequence"/>
</dbReference>
<dbReference type="GO" id="GO:0046677">
    <property type="term" value="P:response to antibiotic"/>
    <property type="evidence" value="ECO:0007669"/>
    <property type="project" value="UniProtKB-KW"/>
</dbReference>
<dbReference type="EMBL" id="DXGA01000023">
    <property type="protein sequence ID" value="HIW93133.1"/>
    <property type="molecule type" value="Genomic_DNA"/>
</dbReference>
<reference evidence="11" key="1">
    <citation type="journal article" date="2021" name="PeerJ">
        <title>Extensive microbial diversity within the chicken gut microbiome revealed by metagenomics and culture.</title>
        <authorList>
            <person name="Gilroy R."/>
            <person name="Ravi A."/>
            <person name="Getino M."/>
            <person name="Pursley I."/>
            <person name="Horton D.L."/>
            <person name="Alikhan N.F."/>
            <person name="Baker D."/>
            <person name="Gharbi K."/>
            <person name="Hall N."/>
            <person name="Watson M."/>
            <person name="Adriaenssens E.M."/>
            <person name="Foster-Nyarko E."/>
            <person name="Jarju S."/>
            <person name="Secka A."/>
            <person name="Antonio M."/>
            <person name="Oren A."/>
            <person name="Chaudhuri R.R."/>
            <person name="La Ragione R."/>
            <person name="Hildebrand F."/>
            <person name="Pallen M.J."/>
        </authorList>
    </citation>
    <scope>NUCLEOTIDE SEQUENCE</scope>
    <source>
        <strain evidence="11">ChiGjej6B6-1540</strain>
    </source>
</reference>
<evidence type="ECO:0000313" key="12">
    <source>
        <dbReference type="Proteomes" id="UP000824192"/>
    </source>
</evidence>
<feature type="transmembrane region" description="Helical" evidence="10">
    <location>
        <begin position="354"/>
        <end position="374"/>
    </location>
</feature>
<dbReference type="InterPro" id="IPR002528">
    <property type="entry name" value="MATE_fam"/>
</dbReference>
<evidence type="ECO:0000256" key="7">
    <source>
        <dbReference type="ARBA" id="ARBA00022989"/>
    </source>
</evidence>
<dbReference type="PANTHER" id="PTHR43823">
    <property type="entry name" value="SPORULATION PROTEIN YKVU"/>
    <property type="match status" value="1"/>
</dbReference>
<feature type="transmembrane region" description="Helical" evidence="10">
    <location>
        <begin position="410"/>
        <end position="430"/>
    </location>
</feature>
<feature type="transmembrane region" description="Helical" evidence="10">
    <location>
        <begin position="312"/>
        <end position="339"/>
    </location>
</feature>
<dbReference type="GO" id="GO:0015297">
    <property type="term" value="F:antiporter activity"/>
    <property type="evidence" value="ECO:0007669"/>
    <property type="project" value="InterPro"/>
</dbReference>
<evidence type="ECO:0000256" key="3">
    <source>
        <dbReference type="ARBA" id="ARBA00022106"/>
    </source>
</evidence>
<feature type="transmembrane region" description="Helical" evidence="10">
    <location>
        <begin position="381"/>
        <end position="404"/>
    </location>
</feature>
<evidence type="ECO:0000256" key="1">
    <source>
        <dbReference type="ARBA" id="ARBA00004651"/>
    </source>
</evidence>
<comment type="caution">
    <text evidence="11">The sequence shown here is derived from an EMBL/GenBank/DDBJ whole genome shotgun (WGS) entry which is preliminary data.</text>
</comment>
<evidence type="ECO:0000256" key="9">
    <source>
        <dbReference type="ARBA" id="ARBA00023251"/>
    </source>
</evidence>
<dbReference type="InterPro" id="IPR045070">
    <property type="entry name" value="MATE_MepA-like"/>
</dbReference>
<evidence type="ECO:0000256" key="5">
    <source>
        <dbReference type="ARBA" id="ARBA00022475"/>
    </source>
</evidence>
<evidence type="ECO:0000256" key="6">
    <source>
        <dbReference type="ARBA" id="ARBA00022692"/>
    </source>
</evidence>
<keyword evidence="7 10" id="KW-1133">Transmembrane helix</keyword>
<dbReference type="AlphaFoldDB" id="A0A9D1UMT6"/>
<keyword evidence="6 10" id="KW-0812">Transmembrane</keyword>
<evidence type="ECO:0000256" key="4">
    <source>
        <dbReference type="ARBA" id="ARBA00022448"/>
    </source>
</evidence>
<dbReference type="GO" id="GO:0005886">
    <property type="term" value="C:plasma membrane"/>
    <property type="evidence" value="ECO:0007669"/>
    <property type="project" value="UniProtKB-SubCell"/>
</dbReference>
<dbReference type="CDD" id="cd13143">
    <property type="entry name" value="MATE_MepA_like"/>
    <property type="match status" value="1"/>
</dbReference>
<feature type="transmembrane region" description="Helical" evidence="10">
    <location>
        <begin position="12"/>
        <end position="32"/>
    </location>
</feature>
<feature type="transmembrane region" description="Helical" evidence="10">
    <location>
        <begin position="162"/>
        <end position="182"/>
    </location>
</feature>
<dbReference type="GO" id="GO:0042910">
    <property type="term" value="F:xenobiotic transmembrane transporter activity"/>
    <property type="evidence" value="ECO:0007669"/>
    <property type="project" value="InterPro"/>
</dbReference>
<feature type="transmembrane region" description="Helical" evidence="10">
    <location>
        <begin position="265"/>
        <end position="286"/>
    </location>
</feature>
<evidence type="ECO:0000256" key="10">
    <source>
        <dbReference type="SAM" id="Phobius"/>
    </source>
</evidence>
<keyword evidence="8 10" id="KW-0472">Membrane</keyword>
<feature type="transmembrane region" description="Helical" evidence="10">
    <location>
        <begin position="188"/>
        <end position="211"/>
    </location>
</feature>
<evidence type="ECO:0000256" key="8">
    <source>
        <dbReference type="ARBA" id="ARBA00023136"/>
    </source>
</evidence>
<feature type="transmembrane region" description="Helical" evidence="10">
    <location>
        <begin position="232"/>
        <end position="253"/>
    </location>
</feature>
<feature type="transmembrane region" description="Helical" evidence="10">
    <location>
        <begin position="132"/>
        <end position="150"/>
    </location>
</feature>
<organism evidence="11 12">
    <name type="scientific">Candidatus Flavonifractor merdipullorum</name>
    <dbReference type="NCBI Taxonomy" id="2838590"/>
    <lineage>
        <taxon>Bacteria</taxon>
        <taxon>Bacillati</taxon>
        <taxon>Bacillota</taxon>
        <taxon>Clostridia</taxon>
        <taxon>Eubacteriales</taxon>
        <taxon>Oscillospiraceae</taxon>
        <taxon>Flavonifractor</taxon>
    </lineage>
</organism>
<comment type="similarity">
    <text evidence="2">Belongs to the multi antimicrobial extrusion (MATE) (TC 2.A.66.1) family. MepA subfamily.</text>
</comment>
<dbReference type="NCBIfam" id="TIGR00797">
    <property type="entry name" value="matE"/>
    <property type="match status" value="1"/>
</dbReference>
<keyword evidence="9" id="KW-0046">Antibiotic resistance</keyword>
<keyword evidence="5" id="KW-1003">Cell membrane</keyword>
<evidence type="ECO:0000256" key="2">
    <source>
        <dbReference type="ARBA" id="ARBA00008417"/>
    </source>
</evidence>
<feature type="transmembrane region" description="Helical" evidence="10">
    <location>
        <begin position="89"/>
        <end position="112"/>
    </location>
</feature>
<protein>
    <recommendedName>
        <fullName evidence="3">Multidrug export protein MepA</fullName>
    </recommendedName>
</protein>
<proteinExistence type="inferred from homology"/>
<evidence type="ECO:0000313" key="11">
    <source>
        <dbReference type="EMBL" id="HIW93133.1"/>
    </source>
</evidence>
<dbReference type="InterPro" id="IPR048279">
    <property type="entry name" value="MdtK-like"/>
</dbReference>
<feature type="transmembrane region" description="Helical" evidence="10">
    <location>
        <begin position="52"/>
        <end position="77"/>
    </location>
</feature>
<sequence length="440" mass="47261">MDLLTRPVKPLYFRYLAACFGSSLITSIYALVDCIVVGQYEGPDGAAALAVIMPLWSMFFSLGMLFGVGGAVLMSTARGAGDKERGDQYWTMSFIGACGAAALLWVALFLFRDELLTLFGASAQLLPLARKYVDWVTLAAPLFLIGQLLSSFLRNDGAPQKATLAVIVGGVFNIFGDYFFVFTCDMGIAGAGLATALGQVMAFLILCTHFFSKKCTLRFCKVDRPLATLARVGVSGAPSFLMDAAVGVLSTLFNNQIMRYFGSDALAVYGVIANVTMLVQSCAYGVGNAAQPLLSTNYGGEKYRRVLQVLRLSIGTAFVLGAVWCAANELFPTGIVYLFMKPTQAVLDIAPEIIRAYAVSYVLLPFNILMPFYFQSVMRAPIALGLSLGRGLVVSGGLILLLPAVVAPAALWWAMPVTELALAVGAWILLARSRRTLREG</sequence>
<accession>A0A9D1UMT6</accession>
<dbReference type="Pfam" id="PF01554">
    <property type="entry name" value="MatE"/>
    <property type="match status" value="2"/>
</dbReference>
<dbReference type="PANTHER" id="PTHR43823:SF3">
    <property type="entry name" value="MULTIDRUG EXPORT PROTEIN MEPA"/>
    <property type="match status" value="1"/>
</dbReference>
<reference evidence="11" key="2">
    <citation type="submission" date="2021-04" db="EMBL/GenBank/DDBJ databases">
        <authorList>
            <person name="Gilroy R."/>
        </authorList>
    </citation>
    <scope>NUCLEOTIDE SEQUENCE</scope>
    <source>
        <strain evidence="11">ChiGjej6B6-1540</strain>
    </source>
</reference>